<dbReference type="EMBL" id="CAJVPW010047996">
    <property type="protein sequence ID" value="CAG8760478.1"/>
    <property type="molecule type" value="Genomic_DNA"/>
</dbReference>
<feature type="non-terminal residue" evidence="1">
    <location>
        <position position="117"/>
    </location>
</feature>
<accession>A0ACA9QQA4</accession>
<reference evidence="1" key="1">
    <citation type="submission" date="2021-06" db="EMBL/GenBank/DDBJ databases">
        <authorList>
            <person name="Kallberg Y."/>
            <person name="Tangrot J."/>
            <person name="Rosling A."/>
        </authorList>
    </citation>
    <scope>NUCLEOTIDE SEQUENCE</scope>
    <source>
        <strain evidence="1">28 12/20/2015</strain>
    </source>
</reference>
<dbReference type="Proteomes" id="UP000789366">
    <property type="component" value="Unassembled WGS sequence"/>
</dbReference>
<evidence type="ECO:0000313" key="2">
    <source>
        <dbReference type="Proteomes" id="UP000789366"/>
    </source>
</evidence>
<evidence type="ECO:0000313" key="1">
    <source>
        <dbReference type="EMBL" id="CAG8760478.1"/>
    </source>
</evidence>
<protein>
    <submittedName>
        <fullName evidence="1">13545_t:CDS:1</fullName>
    </submittedName>
</protein>
<comment type="caution">
    <text evidence="1">The sequence shown here is derived from an EMBL/GenBank/DDBJ whole genome shotgun (WGS) entry which is preliminary data.</text>
</comment>
<keyword evidence="2" id="KW-1185">Reference proteome</keyword>
<name>A0ACA9QQA4_9GLOM</name>
<feature type="non-terminal residue" evidence="1">
    <location>
        <position position="1"/>
    </location>
</feature>
<sequence>RGGHEAVLLKNTIYFMGGSRAIPNASPFKNSIRAFNLSNEVFSLDLSSSFSTTSPPYVDITGTPSRLKYGNEKGTALVGGPSNDEIMLVGGVQQDLTLLDQIDHNSTIASNQTLMIK</sequence>
<proteinExistence type="predicted"/>
<organism evidence="1 2">
    <name type="scientific">Cetraspora pellucida</name>
    <dbReference type="NCBI Taxonomy" id="1433469"/>
    <lineage>
        <taxon>Eukaryota</taxon>
        <taxon>Fungi</taxon>
        <taxon>Fungi incertae sedis</taxon>
        <taxon>Mucoromycota</taxon>
        <taxon>Glomeromycotina</taxon>
        <taxon>Glomeromycetes</taxon>
        <taxon>Diversisporales</taxon>
        <taxon>Gigasporaceae</taxon>
        <taxon>Cetraspora</taxon>
    </lineage>
</organism>
<gene>
    <name evidence="1" type="ORF">SPELUC_LOCUS15095</name>
</gene>